<feature type="transmembrane region" description="Helical" evidence="18">
    <location>
        <begin position="20"/>
        <end position="41"/>
    </location>
</feature>
<evidence type="ECO:0000256" key="13">
    <source>
        <dbReference type="ARBA" id="ARBA00023027"/>
    </source>
</evidence>
<geneLocation type="mitochondrion" evidence="20"/>
<evidence type="ECO:0000256" key="11">
    <source>
        <dbReference type="ARBA" id="ARBA00022982"/>
    </source>
</evidence>
<dbReference type="GO" id="GO:0008137">
    <property type="term" value="F:NADH dehydrogenase (ubiquinone) activity"/>
    <property type="evidence" value="ECO:0007669"/>
    <property type="project" value="UniProtKB-EC"/>
</dbReference>
<evidence type="ECO:0000256" key="16">
    <source>
        <dbReference type="ARBA" id="ARBA00023136"/>
    </source>
</evidence>
<accession>A0A485MAE8</accession>
<keyword evidence="12 18" id="KW-1133">Transmembrane helix</keyword>
<comment type="catalytic activity">
    <reaction evidence="17 18">
        <text>a ubiquinone + NADH + 5 H(+)(in) = a ubiquinol + NAD(+) + 4 H(+)(out)</text>
        <dbReference type="Rhea" id="RHEA:29091"/>
        <dbReference type="Rhea" id="RHEA-COMP:9565"/>
        <dbReference type="Rhea" id="RHEA-COMP:9566"/>
        <dbReference type="ChEBI" id="CHEBI:15378"/>
        <dbReference type="ChEBI" id="CHEBI:16389"/>
        <dbReference type="ChEBI" id="CHEBI:17976"/>
        <dbReference type="ChEBI" id="CHEBI:57540"/>
        <dbReference type="ChEBI" id="CHEBI:57945"/>
        <dbReference type="EC" id="7.1.1.2"/>
    </reaction>
</comment>
<feature type="transmembrane region" description="Helical" evidence="18">
    <location>
        <begin position="297"/>
        <end position="316"/>
    </location>
</feature>
<evidence type="ECO:0000256" key="2">
    <source>
        <dbReference type="ARBA" id="ARBA00004448"/>
    </source>
</evidence>
<comment type="function">
    <text evidence="1">Core subunit of the mitochondrial membrane respiratory chain NADH dehydrogenase (Complex I) that is believed to belong to the minimal assembly required for catalysis. Complex I functions in the transfer of electrons from NADH to the respiratory chain. The immediate electron acceptor for the enzyme is believed to be ubiquinone.</text>
</comment>
<sequence>MIFMITLIMGIIIMMSSKTWFSAWLGLEINLMSFIPLLMLSPSKYSSEASLKYFLIQAVASLIILQTSLMWTLFPPLIFITIALALKLGMAPMHFWLPYVAEKISWFMNIILLTVQKVGPFFLMNMINPKLEFMLLLSMFSACAGALGGLNEMLLRKLMAYSSINHMGWICLAMNISYKAWTIYLFTYMFMSATLITVLKKYNMQHLNQMYYKQSNYFILPIMFLSLGGFPPLLGFAPKWMVIYMSYGNIMFFTFILILTSMLTLFFYIRTGLSILTLSNDMVLANIFSKSSFFTNLYFLLNLGGGLIYMLLWSFMP</sequence>
<evidence type="ECO:0000256" key="17">
    <source>
        <dbReference type="ARBA" id="ARBA00049551"/>
    </source>
</evidence>
<evidence type="ECO:0000256" key="18">
    <source>
        <dbReference type="RuleBase" id="RU003403"/>
    </source>
</evidence>
<dbReference type="PANTHER" id="PTHR46552">
    <property type="entry name" value="NADH-UBIQUINONE OXIDOREDUCTASE CHAIN 2"/>
    <property type="match status" value="1"/>
</dbReference>
<feature type="transmembrane region" description="Helical" evidence="18">
    <location>
        <begin position="219"/>
        <end position="238"/>
    </location>
</feature>
<evidence type="ECO:0000256" key="5">
    <source>
        <dbReference type="ARBA" id="ARBA00021008"/>
    </source>
</evidence>
<keyword evidence="14 18" id="KW-0830">Ubiquinone</keyword>
<dbReference type="AlphaFoldDB" id="A0A485MAE8"/>
<evidence type="ECO:0000256" key="12">
    <source>
        <dbReference type="ARBA" id="ARBA00022989"/>
    </source>
</evidence>
<dbReference type="EC" id="7.1.1.2" evidence="4 18"/>
<evidence type="ECO:0000256" key="14">
    <source>
        <dbReference type="ARBA" id="ARBA00023075"/>
    </source>
</evidence>
<keyword evidence="15 18" id="KW-0496">Mitochondrion</keyword>
<dbReference type="Pfam" id="PF00361">
    <property type="entry name" value="Proton_antipo_M"/>
    <property type="match status" value="2"/>
</dbReference>
<keyword evidence="6" id="KW-0813">Transport</keyword>
<evidence type="ECO:0000256" key="8">
    <source>
        <dbReference type="ARBA" id="ARBA00022692"/>
    </source>
</evidence>
<dbReference type="EMBL" id="LR536607">
    <property type="protein sequence ID" value="VFU78630.1"/>
    <property type="molecule type" value="Genomic_DNA"/>
</dbReference>
<dbReference type="PRINTS" id="PR01436">
    <property type="entry name" value="NADHDHGNASE2"/>
</dbReference>
<evidence type="ECO:0000313" key="20">
    <source>
        <dbReference type="EMBL" id="VFU78630.1"/>
    </source>
</evidence>
<feature type="transmembrane region" description="Helical" evidence="18">
    <location>
        <begin position="250"/>
        <end position="269"/>
    </location>
</feature>
<dbReference type="InterPro" id="IPR001750">
    <property type="entry name" value="ND/Mrp_TM"/>
</dbReference>
<dbReference type="PANTHER" id="PTHR46552:SF1">
    <property type="entry name" value="NADH-UBIQUINONE OXIDOREDUCTASE CHAIN 2"/>
    <property type="match status" value="1"/>
</dbReference>
<evidence type="ECO:0000256" key="10">
    <source>
        <dbReference type="ARBA" id="ARBA00022967"/>
    </source>
</evidence>
<evidence type="ECO:0000256" key="3">
    <source>
        <dbReference type="ARBA" id="ARBA00007012"/>
    </source>
</evidence>
<feature type="transmembrane region" description="Helical" evidence="18">
    <location>
        <begin position="133"/>
        <end position="151"/>
    </location>
</feature>
<reference evidence="20" key="1">
    <citation type="submission" date="2019-03" db="EMBL/GenBank/DDBJ databases">
        <authorList>
            <person name="Lefebure T."/>
            <person name="Lefebure T."/>
        </authorList>
    </citation>
    <scope>NUCLEOTIDE SEQUENCE [LARGE SCALE GENOMIC DNA]</scope>
</reference>
<keyword evidence="9 18" id="KW-0999">Mitochondrion inner membrane</keyword>
<proteinExistence type="inferred from homology"/>
<dbReference type="InterPro" id="IPR003917">
    <property type="entry name" value="NADH_UbQ_OxRdtase_chain2"/>
</dbReference>
<organism evidence="20">
    <name type="scientific">Bragasellus peltatus</name>
    <dbReference type="NCBI Taxonomy" id="1282048"/>
    <lineage>
        <taxon>Eukaryota</taxon>
        <taxon>Metazoa</taxon>
        <taxon>Ecdysozoa</taxon>
        <taxon>Arthropoda</taxon>
        <taxon>Crustacea</taxon>
        <taxon>Multicrustacea</taxon>
        <taxon>Malacostraca</taxon>
        <taxon>Eumalacostraca</taxon>
        <taxon>Peracarida</taxon>
        <taxon>Isopoda</taxon>
        <taxon>Asellota</taxon>
        <taxon>Aselloidea</taxon>
        <taxon>Asellidae</taxon>
        <taxon>Bragasellus</taxon>
    </lineage>
</organism>
<keyword evidence="7 18" id="KW-0679">Respiratory chain</keyword>
<feature type="domain" description="NADH:quinone oxidoreductase/Mrp antiporter transmembrane" evidence="19">
    <location>
        <begin position="17"/>
        <end position="66"/>
    </location>
</feature>
<keyword evidence="8 18" id="KW-0812">Transmembrane</keyword>
<evidence type="ECO:0000256" key="1">
    <source>
        <dbReference type="ARBA" id="ARBA00003257"/>
    </source>
</evidence>
<evidence type="ECO:0000256" key="7">
    <source>
        <dbReference type="ARBA" id="ARBA00022660"/>
    </source>
</evidence>
<comment type="function">
    <text evidence="18">Core subunit of the mitochondrial membrane respiratory chain NADH dehydrogenase (Complex I) which catalyzes electron transfer from NADH through the respiratory chain, using ubiquinone as an electron acceptor. Essential for the catalytic activity and assembly of complex I.</text>
</comment>
<dbReference type="GO" id="GO:0006120">
    <property type="term" value="P:mitochondrial electron transport, NADH to ubiquinone"/>
    <property type="evidence" value="ECO:0007669"/>
    <property type="project" value="InterPro"/>
</dbReference>
<gene>
    <name evidence="20" type="primary">nad2</name>
    <name evidence="20" type="ORF">BPMMT01_0018</name>
</gene>
<name>A0A485MAE8_9CRUS</name>
<dbReference type="InterPro" id="IPR050175">
    <property type="entry name" value="Complex_I_Subunit_2"/>
</dbReference>
<keyword evidence="10 18" id="KW-1278">Translocase</keyword>
<evidence type="ECO:0000256" key="6">
    <source>
        <dbReference type="ARBA" id="ARBA00022448"/>
    </source>
</evidence>
<keyword evidence="16 18" id="KW-0472">Membrane</keyword>
<protein>
    <recommendedName>
        <fullName evidence="5 18">NADH-ubiquinone oxidoreductase chain 2</fullName>
        <ecNumber evidence="4 18">7.1.1.2</ecNumber>
    </recommendedName>
</protein>
<feature type="transmembrane region" description="Helical" evidence="18">
    <location>
        <begin position="104"/>
        <end position="127"/>
    </location>
</feature>
<comment type="similarity">
    <text evidence="3 18">Belongs to the complex I subunit 2 family.</text>
</comment>
<evidence type="ECO:0000256" key="15">
    <source>
        <dbReference type="ARBA" id="ARBA00023128"/>
    </source>
</evidence>
<feature type="domain" description="NADH:quinone oxidoreductase/Mrp antiporter transmembrane" evidence="19">
    <location>
        <begin position="71"/>
        <end position="264"/>
    </location>
</feature>
<comment type="subcellular location">
    <subcellularLocation>
        <location evidence="2 18">Mitochondrion inner membrane</location>
        <topology evidence="2 18">Multi-pass membrane protein</topology>
    </subcellularLocation>
</comment>
<evidence type="ECO:0000256" key="4">
    <source>
        <dbReference type="ARBA" id="ARBA00012944"/>
    </source>
</evidence>
<feature type="transmembrane region" description="Helical" evidence="18">
    <location>
        <begin position="182"/>
        <end position="199"/>
    </location>
</feature>
<keyword evidence="11 18" id="KW-0249">Electron transport</keyword>
<dbReference type="GO" id="GO:0005743">
    <property type="term" value="C:mitochondrial inner membrane"/>
    <property type="evidence" value="ECO:0007669"/>
    <property type="project" value="UniProtKB-SubCell"/>
</dbReference>
<evidence type="ECO:0000259" key="19">
    <source>
        <dbReference type="Pfam" id="PF00361"/>
    </source>
</evidence>
<evidence type="ECO:0000256" key="9">
    <source>
        <dbReference type="ARBA" id="ARBA00022792"/>
    </source>
</evidence>
<keyword evidence="13 18" id="KW-0520">NAD</keyword>